<accession>A0ABD0JER1</accession>
<comment type="caution">
    <text evidence="1">The sequence shown here is derived from an EMBL/GenBank/DDBJ whole genome shotgun (WGS) entry which is preliminary data.</text>
</comment>
<keyword evidence="2" id="KW-1185">Reference proteome</keyword>
<sequence length="97" mass="11188">MTRSSASHLRPLFLVSPWLGQQEGGLWTVGEKRLIPLTRPHQNVRKEVKQNRVMEQLPRGEVLAKHAEEMEDGWSVWGVEKPGSDYLKLCIFFFSVI</sequence>
<dbReference type="AlphaFoldDB" id="A0ABD0JER1"/>
<dbReference type="Proteomes" id="UP001519460">
    <property type="component" value="Unassembled WGS sequence"/>
</dbReference>
<gene>
    <name evidence="1" type="ORF">BaRGS_00035314</name>
</gene>
<name>A0ABD0JER1_9CAEN</name>
<proteinExistence type="predicted"/>
<reference evidence="1 2" key="1">
    <citation type="journal article" date="2023" name="Sci. Data">
        <title>Genome assembly of the Korean intertidal mud-creeper Batillaria attramentaria.</title>
        <authorList>
            <person name="Patra A.K."/>
            <person name="Ho P.T."/>
            <person name="Jun S."/>
            <person name="Lee S.J."/>
            <person name="Kim Y."/>
            <person name="Won Y.J."/>
        </authorList>
    </citation>
    <scope>NUCLEOTIDE SEQUENCE [LARGE SCALE GENOMIC DNA]</scope>
    <source>
        <strain evidence="1">Wonlab-2016</strain>
    </source>
</reference>
<organism evidence="1 2">
    <name type="scientific">Batillaria attramentaria</name>
    <dbReference type="NCBI Taxonomy" id="370345"/>
    <lineage>
        <taxon>Eukaryota</taxon>
        <taxon>Metazoa</taxon>
        <taxon>Spiralia</taxon>
        <taxon>Lophotrochozoa</taxon>
        <taxon>Mollusca</taxon>
        <taxon>Gastropoda</taxon>
        <taxon>Caenogastropoda</taxon>
        <taxon>Sorbeoconcha</taxon>
        <taxon>Cerithioidea</taxon>
        <taxon>Batillariidae</taxon>
        <taxon>Batillaria</taxon>
    </lineage>
</organism>
<protein>
    <submittedName>
        <fullName evidence="1">Uncharacterized protein</fullName>
    </submittedName>
</protein>
<evidence type="ECO:0000313" key="2">
    <source>
        <dbReference type="Proteomes" id="UP001519460"/>
    </source>
</evidence>
<dbReference type="EMBL" id="JACVVK020000470">
    <property type="protein sequence ID" value="KAK7473438.1"/>
    <property type="molecule type" value="Genomic_DNA"/>
</dbReference>
<feature type="non-terminal residue" evidence="1">
    <location>
        <position position="97"/>
    </location>
</feature>
<evidence type="ECO:0000313" key="1">
    <source>
        <dbReference type="EMBL" id="KAK7473438.1"/>
    </source>
</evidence>